<name>A0A0E9P6F8_ANGAN</name>
<organism evidence="1">
    <name type="scientific">Anguilla anguilla</name>
    <name type="common">European freshwater eel</name>
    <name type="synonym">Muraena anguilla</name>
    <dbReference type="NCBI Taxonomy" id="7936"/>
    <lineage>
        <taxon>Eukaryota</taxon>
        <taxon>Metazoa</taxon>
        <taxon>Chordata</taxon>
        <taxon>Craniata</taxon>
        <taxon>Vertebrata</taxon>
        <taxon>Euteleostomi</taxon>
        <taxon>Actinopterygii</taxon>
        <taxon>Neopterygii</taxon>
        <taxon>Teleostei</taxon>
        <taxon>Anguilliformes</taxon>
        <taxon>Anguillidae</taxon>
        <taxon>Anguilla</taxon>
    </lineage>
</organism>
<evidence type="ECO:0000313" key="1">
    <source>
        <dbReference type="EMBL" id="JAH00176.1"/>
    </source>
</evidence>
<reference evidence="1" key="2">
    <citation type="journal article" date="2015" name="Fish Shellfish Immunol.">
        <title>Early steps in the European eel (Anguilla anguilla)-Vibrio vulnificus interaction in the gills: Role of the RtxA13 toxin.</title>
        <authorList>
            <person name="Callol A."/>
            <person name="Pajuelo D."/>
            <person name="Ebbesson L."/>
            <person name="Teles M."/>
            <person name="MacKenzie S."/>
            <person name="Amaro C."/>
        </authorList>
    </citation>
    <scope>NUCLEOTIDE SEQUENCE</scope>
</reference>
<accession>A0A0E9P6F8</accession>
<dbReference type="EMBL" id="GBXM01108401">
    <property type="protein sequence ID" value="JAH00176.1"/>
    <property type="molecule type" value="Transcribed_RNA"/>
</dbReference>
<reference evidence="1" key="1">
    <citation type="submission" date="2014-11" db="EMBL/GenBank/DDBJ databases">
        <authorList>
            <person name="Amaro Gonzalez C."/>
        </authorList>
    </citation>
    <scope>NUCLEOTIDE SEQUENCE</scope>
</reference>
<sequence>MNSLLIFWDCNCGWNENGMHTKAPGPSLGSTALGVQQYYNMAIYGFFCI</sequence>
<dbReference type="AlphaFoldDB" id="A0A0E9P6F8"/>
<protein>
    <submittedName>
        <fullName evidence="1">Uncharacterized protein</fullName>
    </submittedName>
</protein>
<proteinExistence type="predicted"/>